<name>A0A9K3EQ20_HELAN</name>
<evidence type="ECO:0000313" key="1">
    <source>
        <dbReference type="EMBL" id="KAF5776796.1"/>
    </source>
</evidence>
<protein>
    <submittedName>
        <fullName evidence="1">Uncharacterized protein</fullName>
    </submittedName>
</protein>
<comment type="caution">
    <text evidence="1">The sequence shown here is derived from an EMBL/GenBank/DDBJ whole genome shotgun (WGS) entry which is preliminary data.</text>
</comment>
<proteinExistence type="predicted"/>
<gene>
    <name evidence="1" type="ORF">HanXRQr2_Chr12g0528251</name>
</gene>
<evidence type="ECO:0000313" key="2">
    <source>
        <dbReference type="Proteomes" id="UP000215914"/>
    </source>
</evidence>
<dbReference type="Gramene" id="mRNA:HanXRQr2_Chr12g0528251">
    <property type="protein sequence ID" value="mRNA:HanXRQr2_Chr12g0528251"/>
    <property type="gene ID" value="HanXRQr2_Chr12g0528251"/>
</dbReference>
<reference evidence="1" key="2">
    <citation type="submission" date="2020-06" db="EMBL/GenBank/DDBJ databases">
        <title>Helianthus annuus Genome sequencing and assembly Release 2.</title>
        <authorList>
            <person name="Gouzy J."/>
            <person name="Langlade N."/>
            <person name="Munos S."/>
        </authorList>
    </citation>
    <scope>NUCLEOTIDE SEQUENCE</scope>
    <source>
        <tissue evidence="1">Leaves</tissue>
    </source>
</reference>
<keyword evidence="2" id="KW-1185">Reference proteome</keyword>
<dbReference type="EMBL" id="MNCJ02000327">
    <property type="protein sequence ID" value="KAF5776796.1"/>
    <property type="molecule type" value="Genomic_DNA"/>
</dbReference>
<organism evidence="1 2">
    <name type="scientific">Helianthus annuus</name>
    <name type="common">Common sunflower</name>
    <dbReference type="NCBI Taxonomy" id="4232"/>
    <lineage>
        <taxon>Eukaryota</taxon>
        <taxon>Viridiplantae</taxon>
        <taxon>Streptophyta</taxon>
        <taxon>Embryophyta</taxon>
        <taxon>Tracheophyta</taxon>
        <taxon>Spermatophyta</taxon>
        <taxon>Magnoliopsida</taxon>
        <taxon>eudicotyledons</taxon>
        <taxon>Gunneridae</taxon>
        <taxon>Pentapetalae</taxon>
        <taxon>asterids</taxon>
        <taxon>campanulids</taxon>
        <taxon>Asterales</taxon>
        <taxon>Asteraceae</taxon>
        <taxon>Asteroideae</taxon>
        <taxon>Heliantheae alliance</taxon>
        <taxon>Heliantheae</taxon>
        <taxon>Helianthus</taxon>
    </lineage>
</organism>
<dbReference type="AlphaFoldDB" id="A0A9K3EQ20"/>
<accession>A0A9K3EQ20</accession>
<reference evidence="1" key="1">
    <citation type="journal article" date="2017" name="Nature">
        <title>The sunflower genome provides insights into oil metabolism, flowering and Asterid evolution.</title>
        <authorList>
            <person name="Badouin H."/>
            <person name="Gouzy J."/>
            <person name="Grassa C.J."/>
            <person name="Murat F."/>
            <person name="Staton S.E."/>
            <person name="Cottret L."/>
            <person name="Lelandais-Briere C."/>
            <person name="Owens G.L."/>
            <person name="Carrere S."/>
            <person name="Mayjonade B."/>
            <person name="Legrand L."/>
            <person name="Gill N."/>
            <person name="Kane N.C."/>
            <person name="Bowers J.E."/>
            <person name="Hubner S."/>
            <person name="Bellec A."/>
            <person name="Berard A."/>
            <person name="Berges H."/>
            <person name="Blanchet N."/>
            <person name="Boniface M.C."/>
            <person name="Brunel D."/>
            <person name="Catrice O."/>
            <person name="Chaidir N."/>
            <person name="Claudel C."/>
            <person name="Donnadieu C."/>
            <person name="Faraut T."/>
            <person name="Fievet G."/>
            <person name="Helmstetter N."/>
            <person name="King M."/>
            <person name="Knapp S.J."/>
            <person name="Lai Z."/>
            <person name="Le Paslier M.C."/>
            <person name="Lippi Y."/>
            <person name="Lorenzon L."/>
            <person name="Mandel J.R."/>
            <person name="Marage G."/>
            <person name="Marchand G."/>
            <person name="Marquand E."/>
            <person name="Bret-Mestries E."/>
            <person name="Morien E."/>
            <person name="Nambeesan S."/>
            <person name="Nguyen T."/>
            <person name="Pegot-Espagnet P."/>
            <person name="Pouilly N."/>
            <person name="Raftis F."/>
            <person name="Sallet E."/>
            <person name="Schiex T."/>
            <person name="Thomas J."/>
            <person name="Vandecasteele C."/>
            <person name="Vares D."/>
            <person name="Vear F."/>
            <person name="Vautrin S."/>
            <person name="Crespi M."/>
            <person name="Mangin B."/>
            <person name="Burke J.M."/>
            <person name="Salse J."/>
            <person name="Munos S."/>
            <person name="Vincourt P."/>
            <person name="Rieseberg L.H."/>
            <person name="Langlade N.B."/>
        </authorList>
    </citation>
    <scope>NUCLEOTIDE SEQUENCE</scope>
    <source>
        <tissue evidence="1">Leaves</tissue>
    </source>
</reference>
<sequence length="49" mass="5355">MQRRPSPLSIKSKALSISENGTSCVINFSTSITLFIYFSTTEGISDRGL</sequence>
<dbReference type="Proteomes" id="UP000215914">
    <property type="component" value="Unassembled WGS sequence"/>
</dbReference>